<sequence length="211" mass="21508">MQSSRHAARARPAIRVSRGARVLRGAAGALVATLLAAASHGIAGGVITWASVVATVIFTLPLCVALAGRVGSLWRLSVAVAASQFVYHWTFAGLGLTSGAAAGTPMASPHAAHLAAIQSFAPDLASAGAADASMWFWHAVAAALTIGLLARGERAGSALLRTLLRALPVAVVRTPLPAPRPALQLAAPRFPLRDQLFSSAAITHRGPPCAV</sequence>
<dbReference type="RefSeq" id="WP_202343361.1">
    <property type="nucleotide sequence ID" value="NZ_BAAAPI010000001.1"/>
</dbReference>
<evidence type="ECO:0000313" key="2">
    <source>
        <dbReference type="EMBL" id="MBL3678127.1"/>
    </source>
</evidence>
<evidence type="ECO:0008006" key="4">
    <source>
        <dbReference type="Google" id="ProtNLM"/>
    </source>
</evidence>
<name>A0ABS1SCQ7_9MICO</name>
<keyword evidence="3" id="KW-1185">Reference proteome</keyword>
<organism evidence="2 3">
    <name type="scientific">Leucobacter chromiireducens subsp. solipictus</name>
    <dbReference type="NCBI Taxonomy" id="398235"/>
    <lineage>
        <taxon>Bacteria</taxon>
        <taxon>Bacillati</taxon>
        <taxon>Actinomycetota</taxon>
        <taxon>Actinomycetes</taxon>
        <taxon>Micrococcales</taxon>
        <taxon>Microbacteriaceae</taxon>
        <taxon>Leucobacter</taxon>
    </lineage>
</organism>
<keyword evidence="1" id="KW-0812">Transmembrane</keyword>
<feature type="transmembrane region" description="Helical" evidence="1">
    <location>
        <begin position="46"/>
        <end position="66"/>
    </location>
</feature>
<protein>
    <recommendedName>
        <fullName evidence="4">Integral membrane protein</fullName>
    </recommendedName>
</protein>
<comment type="caution">
    <text evidence="2">The sequence shown here is derived from an EMBL/GenBank/DDBJ whole genome shotgun (WGS) entry which is preliminary data.</text>
</comment>
<proteinExistence type="predicted"/>
<evidence type="ECO:0000256" key="1">
    <source>
        <dbReference type="SAM" id="Phobius"/>
    </source>
</evidence>
<dbReference type="EMBL" id="QYAC01000001">
    <property type="protein sequence ID" value="MBL3678127.1"/>
    <property type="molecule type" value="Genomic_DNA"/>
</dbReference>
<keyword evidence="1" id="KW-1133">Transmembrane helix</keyword>
<reference evidence="2 3" key="1">
    <citation type="submission" date="2018-09" db="EMBL/GenBank/DDBJ databases">
        <title>Comparative genomics of Leucobacter spp.</title>
        <authorList>
            <person name="Reis A.C."/>
            <person name="Kolvenbach B.A."/>
            <person name="Corvini P.F.X."/>
            <person name="Nunes O.C."/>
        </authorList>
    </citation>
    <scope>NUCLEOTIDE SEQUENCE [LARGE SCALE GENOMIC DNA]</scope>
    <source>
        <strain evidence="2 3">TAN 31504</strain>
    </source>
</reference>
<dbReference type="Proteomes" id="UP001645859">
    <property type="component" value="Unassembled WGS sequence"/>
</dbReference>
<gene>
    <name evidence="2" type="ORF">D3230_02245</name>
</gene>
<feature type="transmembrane region" description="Helical" evidence="1">
    <location>
        <begin position="134"/>
        <end position="151"/>
    </location>
</feature>
<feature type="transmembrane region" description="Helical" evidence="1">
    <location>
        <begin position="21"/>
        <end position="40"/>
    </location>
</feature>
<keyword evidence="1" id="KW-0472">Membrane</keyword>
<accession>A0ABS1SCQ7</accession>
<evidence type="ECO:0000313" key="3">
    <source>
        <dbReference type="Proteomes" id="UP001645859"/>
    </source>
</evidence>